<proteinExistence type="predicted"/>
<dbReference type="EMBL" id="SLWR01000020">
    <property type="protein sequence ID" value="TCO38640.1"/>
    <property type="molecule type" value="Genomic_DNA"/>
</dbReference>
<dbReference type="Proteomes" id="UP000295573">
    <property type="component" value="Unassembled WGS sequence"/>
</dbReference>
<evidence type="ECO:0000313" key="2">
    <source>
        <dbReference type="Proteomes" id="UP000295573"/>
    </source>
</evidence>
<organism evidence="1 2">
    <name type="scientific">Kribbella antiqua</name>
    <dbReference type="NCBI Taxonomy" id="2512217"/>
    <lineage>
        <taxon>Bacteria</taxon>
        <taxon>Bacillati</taxon>
        <taxon>Actinomycetota</taxon>
        <taxon>Actinomycetes</taxon>
        <taxon>Propionibacteriales</taxon>
        <taxon>Kribbellaceae</taxon>
        <taxon>Kribbella</taxon>
    </lineage>
</organism>
<keyword evidence="2" id="KW-1185">Reference proteome</keyword>
<protein>
    <recommendedName>
        <fullName evidence="3">Nucleotidyltransferase AbiEii toxin of type IV toxin-antitoxin system</fullName>
    </recommendedName>
</protein>
<comment type="caution">
    <text evidence="1">The sequence shown here is derived from an EMBL/GenBank/DDBJ whole genome shotgun (WGS) entry which is preliminary data.</text>
</comment>
<dbReference type="AlphaFoldDB" id="A0A4V2S208"/>
<dbReference type="RefSeq" id="WP_132157373.1">
    <property type="nucleotide sequence ID" value="NZ_SLWR01000020.1"/>
</dbReference>
<evidence type="ECO:0008006" key="3">
    <source>
        <dbReference type="Google" id="ProtNLM"/>
    </source>
</evidence>
<dbReference type="OrthoDB" id="7946528at2"/>
<gene>
    <name evidence="1" type="ORF">EV646_12014</name>
</gene>
<reference evidence="1 2" key="1">
    <citation type="journal article" date="2015" name="Stand. Genomic Sci.">
        <title>Genomic Encyclopedia of Bacterial and Archaeal Type Strains, Phase III: the genomes of soil and plant-associated and newly described type strains.</title>
        <authorList>
            <person name="Whitman W.B."/>
            <person name="Woyke T."/>
            <person name="Klenk H.P."/>
            <person name="Zhou Y."/>
            <person name="Lilburn T.G."/>
            <person name="Beck B.J."/>
            <person name="De Vos P."/>
            <person name="Vandamme P."/>
            <person name="Eisen J.A."/>
            <person name="Garrity G."/>
            <person name="Hugenholtz P."/>
            <person name="Kyrpides N.C."/>
        </authorList>
    </citation>
    <scope>NUCLEOTIDE SEQUENCE [LARGE SCALE GENOMIC DNA]</scope>
    <source>
        <strain evidence="1 2">VKM Ac-2541</strain>
    </source>
</reference>
<sequence>MSLAERAQALQDEARRLAERLELQSAFPWRAQVIGSALSGLMVERDLDVMFDAPDATATAVLEGLAALAHRVELRSVDFRDERGDRRPTPAITDERFYAVLHTDPWKIDLTFWLHVVERPHVGQAERLRDAPENQRLTILRLKDQCPEVESSDIYAAVLEDGVRTVEELKSAGRPATPPDGRHSL</sequence>
<name>A0A4V2S208_9ACTN</name>
<evidence type="ECO:0000313" key="1">
    <source>
        <dbReference type="EMBL" id="TCO38640.1"/>
    </source>
</evidence>
<accession>A0A4V2S208</accession>